<evidence type="ECO:0000313" key="7">
    <source>
        <dbReference type="Proteomes" id="UP000713904"/>
    </source>
</evidence>
<reference evidence="6 7" key="1">
    <citation type="submission" date="2020-05" db="EMBL/GenBank/DDBJ databases">
        <title>Draft genome of xy-202 and genomic insight in genome of the genus Peptostreptococcus.</title>
        <authorList>
            <person name="Zhang Z."/>
        </authorList>
    </citation>
    <scope>NUCLEOTIDE SEQUENCE [LARGE SCALE GENOMIC DNA]</scope>
    <source>
        <strain evidence="6 7">DSM 27025</strain>
    </source>
</reference>
<dbReference type="EMBL" id="JABGBW010000001">
    <property type="protein sequence ID" value="MBC2575256.1"/>
    <property type="molecule type" value="Genomic_DNA"/>
</dbReference>
<keyword evidence="4 6" id="KW-0067">ATP-binding</keyword>
<dbReference type="PANTHER" id="PTHR43335">
    <property type="entry name" value="ABC TRANSPORTER, ATP-BINDING PROTEIN"/>
    <property type="match status" value="1"/>
</dbReference>
<dbReference type="PROSITE" id="PS50893">
    <property type="entry name" value="ABC_TRANSPORTER_2"/>
    <property type="match status" value="1"/>
</dbReference>
<proteinExistence type="inferred from homology"/>
<evidence type="ECO:0000256" key="1">
    <source>
        <dbReference type="ARBA" id="ARBA00005417"/>
    </source>
</evidence>
<feature type="domain" description="ABC transporter" evidence="5">
    <location>
        <begin position="5"/>
        <end position="230"/>
    </location>
</feature>
<keyword evidence="7" id="KW-1185">Reference proteome</keyword>
<dbReference type="Proteomes" id="UP000713904">
    <property type="component" value="Unassembled WGS sequence"/>
</dbReference>
<dbReference type="InterPro" id="IPR003593">
    <property type="entry name" value="AAA+_ATPase"/>
</dbReference>
<dbReference type="InterPro" id="IPR003439">
    <property type="entry name" value="ABC_transporter-like_ATP-bd"/>
</dbReference>
<gene>
    <name evidence="6" type="ORF">HLB29_00980</name>
</gene>
<sequence>MEQRIKIKNLHKNFGSNQILKDISFEAKPGRITAFLGPNGAGKSSTLRILLGLDKASSGTAKIGGKNYTDLKKPLVEVGASFDGVGAPKDRTVYRHLKIVAVSNGIRHSRIEEVLSITDMTHKKEALIGNLSLGEGQRLGIATALLGNPQFLILDEPTNGLDPSGIRWFREFIKAQANEGKTILLSSHILAEVEAVTDDVVIIHQGSIIYRGNLSAVMDEATTLEEVFFRLTGGGENQ</sequence>
<evidence type="ECO:0000259" key="5">
    <source>
        <dbReference type="PROSITE" id="PS50893"/>
    </source>
</evidence>
<evidence type="ECO:0000256" key="3">
    <source>
        <dbReference type="ARBA" id="ARBA00022741"/>
    </source>
</evidence>
<dbReference type="SMART" id="SM00382">
    <property type="entry name" value="AAA"/>
    <property type="match status" value="1"/>
</dbReference>
<accession>A0ABR6TIL4</accession>
<dbReference type="Gene3D" id="3.40.50.300">
    <property type="entry name" value="P-loop containing nucleotide triphosphate hydrolases"/>
    <property type="match status" value="1"/>
</dbReference>
<evidence type="ECO:0000313" key="6">
    <source>
        <dbReference type="EMBL" id="MBC2575256.1"/>
    </source>
</evidence>
<comment type="similarity">
    <text evidence="1">Belongs to the ABC transporter superfamily.</text>
</comment>
<dbReference type="InterPro" id="IPR027417">
    <property type="entry name" value="P-loop_NTPase"/>
</dbReference>
<evidence type="ECO:0000256" key="2">
    <source>
        <dbReference type="ARBA" id="ARBA00022448"/>
    </source>
</evidence>
<dbReference type="GO" id="GO:0005524">
    <property type="term" value="F:ATP binding"/>
    <property type="evidence" value="ECO:0007669"/>
    <property type="project" value="UniProtKB-KW"/>
</dbReference>
<dbReference type="PANTHER" id="PTHR43335:SF4">
    <property type="entry name" value="ABC TRANSPORTER, ATP-BINDING PROTEIN"/>
    <property type="match status" value="1"/>
</dbReference>
<dbReference type="RefSeq" id="WP_185623292.1">
    <property type="nucleotide sequence ID" value="NZ_JABGBW010000001.1"/>
</dbReference>
<name>A0ABR6TIL4_9FIRM</name>
<protein>
    <submittedName>
        <fullName evidence="6">ATP-binding cassette domain-containing protein</fullName>
    </submittedName>
</protein>
<organism evidence="6 7">
    <name type="scientific">Peptostreptococcus canis</name>
    <dbReference type="NCBI Taxonomy" id="1159213"/>
    <lineage>
        <taxon>Bacteria</taxon>
        <taxon>Bacillati</taxon>
        <taxon>Bacillota</taxon>
        <taxon>Clostridia</taxon>
        <taxon>Peptostreptococcales</taxon>
        <taxon>Peptostreptococcaceae</taxon>
        <taxon>Peptostreptococcus</taxon>
    </lineage>
</organism>
<dbReference type="SUPFAM" id="SSF52540">
    <property type="entry name" value="P-loop containing nucleoside triphosphate hydrolases"/>
    <property type="match status" value="1"/>
</dbReference>
<keyword evidence="2" id="KW-0813">Transport</keyword>
<evidence type="ECO:0000256" key="4">
    <source>
        <dbReference type="ARBA" id="ARBA00022840"/>
    </source>
</evidence>
<keyword evidence="3" id="KW-0547">Nucleotide-binding</keyword>
<dbReference type="Pfam" id="PF00005">
    <property type="entry name" value="ABC_tran"/>
    <property type="match status" value="1"/>
</dbReference>
<comment type="caution">
    <text evidence="6">The sequence shown here is derived from an EMBL/GenBank/DDBJ whole genome shotgun (WGS) entry which is preliminary data.</text>
</comment>